<name>A0A6J5YMD4_9ZZZZ</name>
<evidence type="ECO:0000313" key="2">
    <source>
        <dbReference type="EMBL" id="CAB4324622.1"/>
    </source>
</evidence>
<organism evidence="2">
    <name type="scientific">freshwater metagenome</name>
    <dbReference type="NCBI Taxonomy" id="449393"/>
    <lineage>
        <taxon>unclassified sequences</taxon>
        <taxon>metagenomes</taxon>
        <taxon>ecological metagenomes</taxon>
    </lineage>
</organism>
<accession>A0A6J5YMD4</accession>
<dbReference type="EMBL" id="CAEMXZ010000182">
    <property type="protein sequence ID" value="CAB4324622.1"/>
    <property type="molecule type" value="Genomic_DNA"/>
</dbReference>
<proteinExistence type="predicted"/>
<feature type="region of interest" description="Disordered" evidence="1">
    <location>
        <begin position="29"/>
        <end position="58"/>
    </location>
</feature>
<protein>
    <submittedName>
        <fullName evidence="2">Unannotated protein</fullName>
    </submittedName>
</protein>
<gene>
    <name evidence="2" type="ORF">UFOPK1392_02398</name>
</gene>
<sequence length="100" mass="10787">MEIHGERPGDLVLEATETMVNRDDVLVHGKPRGHDDGANVAVHRHTGDAGEPFDDAHGVAQDRPHIIGASVDPYLTATGGHLLPLCDIRNLIPNWQGVCQ</sequence>
<dbReference type="AlphaFoldDB" id="A0A6J5YMD4"/>
<reference evidence="2" key="1">
    <citation type="submission" date="2020-05" db="EMBL/GenBank/DDBJ databases">
        <authorList>
            <person name="Chiriac C."/>
            <person name="Salcher M."/>
            <person name="Ghai R."/>
            <person name="Kavagutti S V."/>
        </authorList>
    </citation>
    <scope>NUCLEOTIDE SEQUENCE</scope>
</reference>
<evidence type="ECO:0000256" key="1">
    <source>
        <dbReference type="SAM" id="MobiDB-lite"/>
    </source>
</evidence>